<comment type="caution">
    <text evidence="1">The sequence shown here is derived from an EMBL/GenBank/DDBJ whole genome shotgun (WGS) entry which is preliminary data.</text>
</comment>
<dbReference type="Proteomes" id="UP000836387">
    <property type="component" value="Unassembled WGS sequence"/>
</dbReference>
<protein>
    <submittedName>
        <fullName evidence="1">Uncharacterized protein</fullName>
    </submittedName>
</protein>
<reference evidence="1" key="1">
    <citation type="submission" date="2020-04" db="EMBL/GenBank/DDBJ databases">
        <authorList>
            <person name="Broberg M."/>
        </authorList>
    </citation>
    <scope>NUCLEOTIDE SEQUENCE</scope>
</reference>
<gene>
    <name evidence="1" type="ORF">CRV2_00009360</name>
</gene>
<proteinExistence type="predicted"/>
<evidence type="ECO:0000313" key="1">
    <source>
        <dbReference type="EMBL" id="CAG9942426.1"/>
    </source>
</evidence>
<organism evidence="1 2">
    <name type="scientific">Clonostachys rosea f. rosea IK726</name>
    <dbReference type="NCBI Taxonomy" id="1349383"/>
    <lineage>
        <taxon>Eukaryota</taxon>
        <taxon>Fungi</taxon>
        <taxon>Dikarya</taxon>
        <taxon>Ascomycota</taxon>
        <taxon>Pezizomycotina</taxon>
        <taxon>Sordariomycetes</taxon>
        <taxon>Hypocreomycetidae</taxon>
        <taxon>Hypocreales</taxon>
        <taxon>Bionectriaceae</taxon>
        <taxon>Clonostachys</taxon>
    </lineage>
</organism>
<name>A0ACA9TNL2_BIOOC</name>
<dbReference type="EMBL" id="CADEHS020000006">
    <property type="protein sequence ID" value="CAG9942426.1"/>
    <property type="molecule type" value="Genomic_DNA"/>
</dbReference>
<keyword evidence="2" id="KW-1185">Reference proteome</keyword>
<sequence length="351" mass="39458">MEATQEADSIRERKERKKVQNRLNQRARRSRLKEDKTDKKADRPYEVDRWRLHYSNGEATEKKQQQQLVVRKARPDAADDDEPPRARMRAAAAPIFGPFADHPVDVSVCICSGRAAIIKTYSASVSADHLLELIQFNVFRALVANKYSMSGKAQHYQEAAAADGGPLVPYLEQTYPGNAVLVPLSAGELPVSLLPTQLQITVRHATWIDLLPFPRMRDNLIRAQHQFDHAELVNDVIGQLIDLSRFFRPEGHLLDKGSQASPRGGGSPEALEDEATAPPRGGFIVYGAPHRVESWEVTPEFVWKWGWTLMGCQELMESTNRWRRSRGEAALPMIITRPWHNNSLGLTGVSA</sequence>
<reference evidence="1" key="2">
    <citation type="submission" date="2021-10" db="EMBL/GenBank/DDBJ databases">
        <authorList>
            <person name="Piombo E."/>
        </authorList>
    </citation>
    <scope>NUCLEOTIDE SEQUENCE</scope>
</reference>
<evidence type="ECO:0000313" key="2">
    <source>
        <dbReference type="Proteomes" id="UP000836387"/>
    </source>
</evidence>
<accession>A0ACA9TNL2</accession>